<evidence type="ECO:0000313" key="7">
    <source>
        <dbReference type="Proteomes" id="UP000698059"/>
    </source>
</evidence>
<dbReference type="SUPFAM" id="SSF46689">
    <property type="entry name" value="Homeodomain-like"/>
    <property type="match status" value="1"/>
</dbReference>
<gene>
    <name evidence="6" type="ORF">JOD49_002727</name>
</gene>
<dbReference type="PANTHER" id="PTHR47506:SF3">
    <property type="entry name" value="HTH-TYPE TRANSCRIPTIONAL REGULATOR LMRA"/>
    <property type="match status" value="1"/>
</dbReference>
<keyword evidence="3" id="KW-0804">Transcription</keyword>
<dbReference type="InterPro" id="IPR001647">
    <property type="entry name" value="HTH_TetR"/>
</dbReference>
<evidence type="ECO:0000256" key="4">
    <source>
        <dbReference type="PROSITE-ProRule" id="PRU00335"/>
    </source>
</evidence>
<accession>A0ABS2LHQ9</accession>
<protein>
    <submittedName>
        <fullName evidence="6">AcrR family transcriptional regulator</fullName>
    </submittedName>
</protein>
<dbReference type="InterPro" id="IPR054156">
    <property type="entry name" value="YxaF_TetR_C"/>
</dbReference>
<evidence type="ECO:0000259" key="5">
    <source>
        <dbReference type="PROSITE" id="PS50977"/>
    </source>
</evidence>
<organism evidence="6 7">
    <name type="scientific">Oerskovia jenensis</name>
    <dbReference type="NCBI Taxonomy" id="162169"/>
    <lineage>
        <taxon>Bacteria</taxon>
        <taxon>Bacillati</taxon>
        <taxon>Actinomycetota</taxon>
        <taxon>Actinomycetes</taxon>
        <taxon>Micrococcales</taxon>
        <taxon>Cellulomonadaceae</taxon>
        <taxon>Oerskovia</taxon>
    </lineage>
</organism>
<dbReference type="RefSeq" id="WP_205307673.1">
    <property type="nucleotide sequence ID" value="NZ_BAAAVF010000013.1"/>
</dbReference>
<dbReference type="PANTHER" id="PTHR47506">
    <property type="entry name" value="TRANSCRIPTIONAL REGULATORY PROTEIN"/>
    <property type="match status" value="1"/>
</dbReference>
<dbReference type="Gene3D" id="1.10.357.10">
    <property type="entry name" value="Tetracycline Repressor, domain 2"/>
    <property type="match status" value="1"/>
</dbReference>
<dbReference type="SUPFAM" id="SSF48498">
    <property type="entry name" value="Tetracyclin repressor-like, C-terminal domain"/>
    <property type="match status" value="1"/>
</dbReference>
<dbReference type="Proteomes" id="UP000698059">
    <property type="component" value="Unassembled WGS sequence"/>
</dbReference>
<comment type="caution">
    <text evidence="6">The sequence shown here is derived from an EMBL/GenBank/DDBJ whole genome shotgun (WGS) entry which is preliminary data.</text>
</comment>
<dbReference type="InterPro" id="IPR036271">
    <property type="entry name" value="Tet_transcr_reg_TetR-rel_C_sf"/>
</dbReference>
<dbReference type="Pfam" id="PF21993">
    <property type="entry name" value="TetR_C_13_2"/>
    <property type="match status" value="1"/>
</dbReference>
<keyword evidence="7" id="KW-1185">Reference proteome</keyword>
<evidence type="ECO:0000256" key="1">
    <source>
        <dbReference type="ARBA" id="ARBA00023015"/>
    </source>
</evidence>
<dbReference type="PROSITE" id="PS50977">
    <property type="entry name" value="HTH_TETR_2"/>
    <property type="match status" value="1"/>
</dbReference>
<name>A0ABS2LHQ9_9CELL</name>
<feature type="domain" description="HTH tetR-type" evidence="5">
    <location>
        <begin position="15"/>
        <end position="75"/>
    </location>
</feature>
<dbReference type="EMBL" id="JAFBBO010000001">
    <property type="protein sequence ID" value="MBM7479807.1"/>
    <property type="molecule type" value="Genomic_DNA"/>
</dbReference>
<proteinExistence type="predicted"/>
<evidence type="ECO:0000256" key="2">
    <source>
        <dbReference type="ARBA" id="ARBA00023125"/>
    </source>
</evidence>
<reference evidence="6 7" key="1">
    <citation type="submission" date="2021-01" db="EMBL/GenBank/DDBJ databases">
        <title>Sequencing the genomes of 1000 actinobacteria strains.</title>
        <authorList>
            <person name="Klenk H.-P."/>
        </authorList>
    </citation>
    <scope>NUCLEOTIDE SEQUENCE [LARGE SCALE GENOMIC DNA]</scope>
    <source>
        <strain evidence="6 7">DSM 46000</strain>
    </source>
</reference>
<keyword evidence="2 4" id="KW-0238">DNA-binding</keyword>
<sequence length="204" mass="21307">MSSPDGTPDPGSPASDTRTRLVATTATLLQRQGYEATSIKRITTDAGATFGSLYHFFPGGKEELAAEALRFGADDFAGLLRRGLASSEDPAEAVASCALLLADTLRESDWTDGCPVAATALELIGRSPLLQRASDDALRDWRSLIADKLRAGGVATQAADALACTVLSTLEGAELLSRVSGDDEPLRLAAQHLPVLVDAARRGA</sequence>
<evidence type="ECO:0000256" key="3">
    <source>
        <dbReference type="ARBA" id="ARBA00023163"/>
    </source>
</evidence>
<feature type="DNA-binding region" description="H-T-H motif" evidence="4">
    <location>
        <begin position="38"/>
        <end position="57"/>
    </location>
</feature>
<keyword evidence="1" id="KW-0805">Transcription regulation</keyword>
<evidence type="ECO:0000313" key="6">
    <source>
        <dbReference type="EMBL" id="MBM7479807.1"/>
    </source>
</evidence>
<dbReference type="InterPro" id="IPR009057">
    <property type="entry name" value="Homeodomain-like_sf"/>
</dbReference>
<dbReference type="Pfam" id="PF00440">
    <property type="entry name" value="TetR_N"/>
    <property type="match status" value="1"/>
</dbReference>